<name>A0A9Q1JLP3_9CARY</name>
<comment type="caution">
    <text evidence="8">The sequence shown here is derived from an EMBL/GenBank/DDBJ whole genome shotgun (WGS) entry which is preliminary data.</text>
</comment>
<dbReference type="PANTHER" id="PTHR22893">
    <property type="entry name" value="NADH OXIDOREDUCTASE-RELATED"/>
    <property type="match status" value="1"/>
</dbReference>
<dbReference type="SUPFAM" id="SSF51395">
    <property type="entry name" value="FMN-linked oxidoreductases"/>
    <property type="match status" value="3"/>
</dbReference>
<evidence type="ECO:0000313" key="9">
    <source>
        <dbReference type="Proteomes" id="UP001153076"/>
    </source>
</evidence>
<keyword evidence="4" id="KW-0288">FMN</keyword>
<dbReference type="InterPro" id="IPR001155">
    <property type="entry name" value="OxRdtase_FMN_N"/>
</dbReference>
<feature type="domain" description="NADH:flavin oxidoreductase/NADH oxidase N-terminal" evidence="7">
    <location>
        <begin position="10"/>
        <end position="359"/>
    </location>
</feature>
<feature type="domain" description="NADH:flavin oxidoreductase/NADH oxidase N-terminal" evidence="7">
    <location>
        <begin position="379"/>
        <end position="728"/>
    </location>
</feature>
<accession>A0A9Q1JLP3</accession>
<dbReference type="AlphaFoldDB" id="A0A9Q1JLP3"/>
<evidence type="ECO:0000256" key="5">
    <source>
        <dbReference type="ARBA" id="ARBA00022857"/>
    </source>
</evidence>
<comment type="cofactor">
    <cofactor evidence="1">
        <name>FMN</name>
        <dbReference type="ChEBI" id="CHEBI:58210"/>
    </cofactor>
</comment>
<keyword evidence="3" id="KW-0285">Flavoprotein</keyword>
<dbReference type="FunFam" id="3.20.20.70:FF:000073">
    <property type="entry name" value="12-oxophytodienoate reductase 3"/>
    <property type="match status" value="2"/>
</dbReference>
<dbReference type="EMBL" id="JAKOGI010002066">
    <property type="protein sequence ID" value="KAJ8423050.1"/>
    <property type="molecule type" value="Genomic_DNA"/>
</dbReference>
<evidence type="ECO:0000256" key="4">
    <source>
        <dbReference type="ARBA" id="ARBA00022643"/>
    </source>
</evidence>
<dbReference type="GO" id="GO:0016629">
    <property type="term" value="F:12-oxophytodienoate reductase activity"/>
    <property type="evidence" value="ECO:0007669"/>
    <property type="project" value="TreeGrafter"/>
</dbReference>
<proteinExistence type="inferred from homology"/>
<keyword evidence="5" id="KW-0521">NADP</keyword>
<dbReference type="GO" id="GO:0005777">
    <property type="term" value="C:peroxisome"/>
    <property type="evidence" value="ECO:0007669"/>
    <property type="project" value="TreeGrafter"/>
</dbReference>
<feature type="domain" description="NADH:flavin oxidoreductase/NADH oxidase N-terminal" evidence="7">
    <location>
        <begin position="874"/>
        <end position="1085"/>
    </location>
</feature>
<keyword evidence="9" id="KW-1185">Reference proteome</keyword>
<evidence type="ECO:0000256" key="3">
    <source>
        <dbReference type="ARBA" id="ARBA00022630"/>
    </source>
</evidence>
<dbReference type="CDD" id="cd02933">
    <property type="entry name" value="OYE_like_FMN"/>
    <property type="match status" value="3"/>
</dbReference>
<evidence type="ECO:0000256" key="1">
    <source>
        <dbReference type="ARBA" id="ARBA00001917"/>
    </source>
</evidence>
<dbReference type="PANTHER" id="PTHR22893:SF112">
    <property type="entry name" value="12-OXOPHYTODIENOATE REDUCTASE 3"/>
    <property type="match status" value="1"/>
</dbReference>
<evidence type="ECO:0000313" key="8">
    <source>
        <dbReference type="EMBL" id="KAJ8423050.1"/>
    </source>
</evidence>
<feature type="domain" description="NADH:flavin oxidoreductase/NADH oxidase N-terminal" evidence="7">
    <location>
        <begin position="756"/>
        <end position="817"/>
    </location>
</feature>
<reference evidence="8" key="1">
    <citation type="submission" date="2022-04" db="EMBL/GenBank/DDBJ databases">
        <title>Carnegiea gigantea Genome sequencing and assembly v2.</title>
        <authorList>
            <person name="Copetti D."/>
            <person name="Sanderson M.J."/>
            <person name="Burquez A."/>
            <person name="Wojciechowski M.F."/>
        </authorList>
    </citation>
    <scope>NUCLEOTIDE SEQUENCE</scope>
    <source>
        <strain evidence="8">SGP5-SGP5p</strain>
        <tissue evidence="8">Aerial part</tissue>
    </source>
</reference>
<organism evidence="8 9">
    <name type="scientific">Carnegiea gigantea</name>
    <dbReference type="NCBI Taxonomy" id="171969"/>
    <lineage>
        <taxon>Eukaryota</taxon>
        <taxon>Viridiplantae</taxon>
        <taxon>Streptophyta</taxon>
        <taxon>Embryophyta</taxon>
        <taxon>Tracheophyta</taxon>
        <taxon>Spermatophyta</taxon>
        <taxon>Magnoliopsida</taxon>
        <taxon>eudicotyledons</taxon>
        <taxon>Gunneridae</taxon>
        <taxon>Pentapetalae</taxon>
        <taxon>Caryophyllales</taxon>
        <taxon>Cactineae</taxon>
        <taxon>Cactaceae</taxon>
        <taxon>Cactoideae</taxon>
        <taxon>Echinocereeae</taxon>
        <taxon>Carnegiea</taxon>
    </lineage>
</organism>
<keyword evidence="6" id="KW-0560">Oxidoreductase</keyword>
<comment type="similarity">
    <text evidence="2">Belongs to the NADH:flavin oxidoreductase/NADH oxidase family.</text>
</comment>
<dbReference type="OrthoDB" id="1663137at2759"/>
<dbReference type="GO" id="GO:0031408">
    <property type="term" value="P:oxylipin biosynthetic process"/>
    <property type="evidence" value="ECO:0007669"/>
    <property type="project" value="TreeGrafter"/>
</dbReference>
<sequence length="1112" mass="122094">MGSITVTNLDLFTPYDLGRFKLSHRIVLAPMTRCRAVNEVPGEALLKYYTQRSSPGGLLITEGSLISPTAAGFPHCAGIYKEEQVKAWKKVVDSVHAKGSLIFCQLWHVGRASHQVYQPGGGAPISSTNKPISSRWKVLMPDASHADYPAPRALSTAEIPEVVEDYRLAAINAIHAGFDGVEIHAAHGYLIDQFLKDSINDRTDEYGGSIGNRLRFLMDVVQAAVRAIGIDRVAVRISPAIDLLDATDSDPMGLGLAVVDGLNKLQAELGSKLSYLHVTQPRFTAQGTKENTGQQEELEAQMMKKLRGAYEGSFMSSGGYTRELGMEAVANGEADLVAYGRLFISNPDLMERFKVDAPLNKYDRTTFYTHDPIVVSNLDLFTPYEVGRFKLSHRIVLAPMTRCRAVNEIPSEALVKYCTQRSSPGGLLIAEGSLISPTVAGFPHCAGIYKEKQVEAWKKVVDSVHAKGSLIFYQLWHVGRASHQVYQRGGCAPISSTNKPISSRWKVLMPDAFHADYPAPRALSTAEILEVVEDYRLAAINAIHAGFDGVEIHAAHGYLIDQFLKDSINDRTDEYGGSIGNRLRFLMDVVQAVVRAIGIDRVAVRISPAIDHLDATDSDPMGLGLAVVDGLNKLQAELGSKLSYLHVTQPRFTAQGTKENTGQQEELEAQMMKKLREAYEGSFMSSGGYTRELGMEAVANGEADLVAYGRLFVSNPDLMERFKVDAPLNKYDRTTFYTHNPVITTVMGSITVSNLDLFTPYEVGRFKLSHRIVLAPMTRCRAVNEIPSEALVKYYTQRSSPSGLLITEGSLISPTAAWYISTLCWDLQRGTGRSMEESGGLMYQPGGGAPISSTNKPISSRWKVLMPDASHADYPAPRALSTAEIPEVVEDYRLAAINAIHAGFDGVEIHAAHGYLIDQFLKDSINDRTDGYGGSIGNRLRFLMDVVQAVVRAIGIDRVAVRISPAIDHLDATDSHPIGLGLAVVDGLNKLQAELGSKLSYLHVTQPRFTAQGTKENTGQQEELEAQMMKKLREAYEGSFMSSGGYTRELGMEAVANGEADLVAYGRLFISNPDLIERFKVDAPLNKYDRTTFYTHDPIVGYTNYPFLREGM</sequence>
<dbReference type="Pfam" id="PF00724">
    <property type="entry name" value="Oxidored_FMN"/>
    <property type="match status" value="4"/>
</dbReference>
<evidence type="ECO:0000256" key="2">
    <source>
        <dbReference type="ARBA" id="ARBA00005979"/>
    </source>
</evidence>
<protein>
    <recommendedName>
        <fullName evidence="7">NADH:flavin oxidoreductase/NADH oxidase N-terminal domain-containing protein</fullName>
    </recommendedName>
</protein>
<dbReference type="Proteomes" id="UP001153076">
    <property type="component" value="Unassembled WGS sequence"/>
</dbReference>
<gene>
    <name evidence="8" type="ORF">Cgig2_011171</name>
</gene>
<dbReference type="InterPro" id="IPR013785">
    <property type="entry name" value="Aldolase_TIM"/>
</dbReference>
<dbReference type="Gene3D" id="3.20.20.70">
    <property type="entry name" value="Aldolase class I"/>
    <property type="match status" value="3"/>
</dbReference>
<dbReference type="GO" id="GO:0010181">
    <property type="term" value="F:FMN binding"/>
    <property type="evidence" value="ECO:0007669"/>
    <property type="project" value="InterPro"/>
</dbReference>
<dbReference type="InterPro" id="IPR045247">
    <property type="entry name" value="Oye-like"/>
</dbReference>
<dbReference type="GO" id="GO:0009695">
    <property type="term" value="P:jasmonic acid biosynthetic process"/>
    <property type="evidence" value="ECO:0007669"/>
    <property type="project" value="TreeGrafter"/>
</dbReference>
<evidence type="ECO:0000256" key="6">
    <source>
        <dbReference type="ARBA" id="ARBA00023002"/>
    </source>
</evidence>
<evidence type="ECO:0000259" key="7">
    <source>
        <dbReference type="Pfam" id="PF00724"/>
    </source>
</evidence>